<dbReference type="Proteomes" id="UP000324748">
    <property type="component" value="Unassembled WGS sequence"/>
</dbReference>
<dbReference type="EMBL" id="VSWC01000002">
    <property type="protein sequence ID" value="KAA1117296.1"/>
    <property type="molecule type" value="Genomic_DNA"/>
</dbReference>
<reference evidence="2 3" key="1">
    <citation type="submission" date="2019-05" db="EMBL/GenBank/DDBJ databases">
        <title>Emergence of the Ug99 lineage of the wheat stem rust pathogen through somatic hybridization.</title>
        <authorList>
            <person name="Li F."/>
            <person name="Upadhyaya N.M."/>
            <person name="Sperschneider J."/>
            <person name="Matny O."/>
            <person name="Nguyen-Phuc H."/>
            <person name="Mago R."/>
            <person name="Raley C."/>
            <person name="Miller M.E."/>
            <person name="Silverstein K.A.T."/>
            <person name="Henningsen E."/>
            <person name="Hirsch C.D."/>
            <person name="Visser B."/>
            <person name="Pretorius Z.A."/>
            <person name="Steffenson B.J."/>
            <person name="Schwessinger B."/>
            <person name="Dodds P.N."/>
            <person name="Figueroa M."/>
        </authorList>
    </citation>
    <scope>NUCLEOTIDE SEQUENCE [LARGE SCALE GENOMIC DNA]</scope>
    <source>
        <strain evidence="2">21-0</strain>
    </source>
</reference>
<name>A0A5B0QVK0_PUCGR</name>
<keyword evidence="3" id="KW-1185">Reference proteome</keyword>
<evidence type="ECO:0000313" key="3">
    <source>
        <dbReference type="Proteomes" id="UP000324748"/>
    </source>
</evidence>
<dbReference type="AlphaFoldDB" id="A0A5B0QVK0"/>
<proteinExistence type="predicted"/>
<evidence type="ECO:0000256" key="1">
    <source>
        <dbReference type="SAM" id="MobiDB-lite"/>
    </source>
</evidence>
<protein>
    <submittedName>
        <fullName evidence="2">Uncharacterized protein</fullName>
    </submittedName>
</protein>
<comment type="caution">
    <text evidence="2">The sequence shown here is derived from an EMBL/GenBank/DDBJ whole genome shotgun (WGS) entry which is preliminary data.</text>
</comment>
<sequence length="225" mass="25023">MVVSFLNNKVFSSFGQYPLTKEFSNQKITPILTISCGLVYAGLLAFNILTQGHGETSESLLLSYPENKIDENGTGTSCGPASLRLGDDVYTVEPESRGKVYTGFLYDGDPMSCNVTSASFTYQFQDTNYKYSLCGLCFLPTYEFRVKLCTTFDLSTTNLPNFAKDLQQSLQSRLGNMDSAYRNLSFEPHTLPLSAYPPYYTQDQIDPLQNTDHSDGTPQGNNLHP</sequence>
<feature type="region of interest" description="Disordered" evidence="1">
    <location>
        <begin position="202"/>
        <end position="225"/>
    </location>
</feature>
<evidence type="ECO:0000313" key="2">
    <source>
        <dbReference type="EMBL" id="KAA1117296.1"/>
    </source>
</evidence>
<accession>A0A5B0QVK0</accession>
<organism evidence="2 3">
    <name type="scientific">Puccinia graminis f. sp. tritici</name>
    <dbReference type="NCBI Taxonomy" id="56615"/>
    <lineage>
        <taxon>Eukaryota</taxon>
        <taxon>Fungi</taxon>
        <taxon>Dikarya</taxon>
        <taxon>Basidiomycota</taxon>
        <taxon>Pucciniomycotina</taxon>
        <taxon>Pucciniomycetes</taxon>
        <taxon>Pucciniales</taxon>
        <taxon>Pucciniaceae</taxon>
        <taxon>Puccinia</taxon>
    </lineage>
</organism>
<gene>
    <name evidence="2" type="ORF">PGT21_002723</name>
</gene>
<dbReference type="OrthoDB" id="2497043at2759"/>